<organism evidence="2 3">
    <name type="scientific">Microbacterium nanhaiense</name>
    <dbReference type="NCBI Taxonomy" id="1301026"/>
    <lineage>
        <taxon>Bacteria</taxon>
        <taxon>Bacillati</taxon>
        <taxon>Actinomycetota</taxon>
        <taxon>Actinomycetes</taxon>
        <taxon>Micrococcales</taxon>
        <taxon>Microbacteriaceae</taxon>
        <taxon>Microbacterium</taxon>
    </lineage>
</organism>
<dbReference type="EMBL" id="BMMQ01000001">
    <property type="protein sequence ID" value="GGO59173.1"/>
    <property type="molecule type" value="Genomic_DNA"/>
</dbReference>
<dbReference type="PANTHER" id="PTHR34385">
    <property type="entry name" value="D-ALANYL-D-ALANINE CARBOXYPEPTIDASE"/>
    <property type="match status" value="1"/>
</dbReference>
<dbReference type="Gene3D" id="3.30.1380.10">
    <property type="match status" value="1"/>
</dbReference>
<gene>
    <name evidence="2" type="ORF">GCM10010910_01510</name>
</gene>
<dbReference type="Pfam" id="PF02557">
    <property type="entry name" value="VanY"/>
    <property type="match status" value="1"/>
</dbReference>
<evidence type="ECO:0000259" key="1">
    <source>
        <dbReference type="Pfam" id="PF02557"/>
    </source>
</evidence>
<reference evidence="3" key="1">
    <citation type="journal article" date="2019" name="Int. J. Syst. Evol. Microbiol.">
        <title>The Global Catalogue of Microorganisms (GCM) 10K type strain sequencing project: providing services to taxonomists for standard genome sequencing and annotation.</title>
        <authorList>
            <consortium name="The Broad Institute Genomics Platform"/>
            <consortium name="The Broad Institute Genome Sequencing Center for Infectious Disease"/>
            <person name="Wu L."/>
            <person name="Ma J."/>
        </authorList>
    </citation>
    <scope>NUCLEOTIDE SEQUENCE [LARGE SCALE GENOMIC DNA]</scope>
    <source>
        <strain evidence="3">CGMCC 4.7181</strain>
    </source>
</reference>
<dbReference type="SUPFAM" id="SSF55166">
    <property type="entry name" value="Hedgehog/DD-peptidase"/>
    <property type="match status" value="1"/>
</dbReference>
<evidence type="ECO:0000313" key="3">
    <source>
        <dbReference type="Proteomes" id="UP000638043"/>
    </source>
</evidence>
<sequence length="247" mass="26799">MALDYTTVDGWPVAPRTAQAFLTRLKPAFERAFPGVTLHVYSGYRSYEGQVEIFTSRYRRGAYSPFGDYRQWDGSTWGRVSGEGTVAAPGTSNHQSGHALDIRDSGSDAGVTIAGNARANWIRANASKYGFNAIGYTFAEPWHIELAGDPWAVTNTGAGGTAASEEDDMFTDDDRKLLQQIRDQQGGASSRKTSLRQDVDEIGREVSAIRKLIGSTLARAKAGDTIGVRLDKIIAHLGGRKKLGPKD</sequence>
<dbReference type="InterPro" id="IPR009045">
    <property type="entry name" value="Zn_M74/Hedgehog-like"/>
</dbReference>
<name>A0ABQ2MW32_9MICO</name>
<dbReference type="RefSeq" id="WP_188699454.1">
    <property type="nucleotide sequence ID" value="NZ_BMMQ01000001.1"/>
</dbReference>
<dbReference type="InterPro" id="IPR003709">
    <property type="entry name" value="VanY-like_core_dom"/>
</dbReference>
<protein>
    <recommendedName>
        <fullName evidence="1">D-alanyl-D-alanine carboxypeptidase-like core domain-containing protein</fullName>
    </recommendedName>
</protein>
<evidence type="ECO:0000313" key="2">
    <source>
        <dbReference type="EMBL" id="GGO59173.1"/>
    </source>
</evidence>
<dbReference type="Proteomes" id="UP000638043">
    <property type="component" value="Unassembled WGS sequence"/>
</dbReference>
<dbReference type="PANTHER" id="PTHR34385:SF1">
    <property type="entry name" value="PEPTIDOGLYCAN L-ALANYL-D-GLUTAMATE ENDOPEPTIDASE CWLK"/>
    <property type="match status" value="1"/>
</dbReference>
<feature type="domain" description="D-alanyl-D-alanine carboxypeptidase-like core" evidence="1">
    <location>
        <begin position="34"/>
        <end position="148"/>
    </location>
</feature>
<dbReference type="InterPro" id="IPR052179">
    <property type="entry name" value="DD-CPase-like"/>
</dbReference>
<comment type="caution">
    <text evidence="2">The sequence shown here is derived from an EMBL/GenBank/DDBJ whole genome shotgun (WGS) entry which is preliminary data.</text>
</comment>
<accession>A0ABQ2MW32</accession>
<proteinExistence type="predicted"/>
<keyword evidence="3" id="KW-1185">Reference proteome</keyword>